<dbReference type="GO" id="GO:0001786">
    <property type="term" value="F:phosphatidylserine binding"/>
    <property type="evidence" value="ECO:0007669"/>
    <property type="project" value="TreeGrafter"/>
</dbReference>
<dbReference type="FunFam" id="1.10.220.10:FF:000002">
    <property type="entry name" value="Annexin"/>
    <property type="match status" value="1"/>
</dbReference>
<dbReference type="InterPro" id="IPR018252">
    <property type="entry name" value="Annexin_repeat_CS"/>
</dbReference>
<dbReference type="GO" id="GO:0005509">
    <property type="term" value="F:calcium ion binding"/>
    <property type="evidence" value="ECO:0007669"/>
    <property type="project" value="InterPro"/>
</dbReference>
<dbReference type="GO" id="GO:0009651">
    <property type="term" value="P:response to salt stress"/>
    <property type="evidence" value="ECO:0007669"/>
    <property type="project" value="TreeGrafter"/>
</dbReference>
<organism evidence="7 8">
    <name type="scientific">Paspalum notatum var. saurae</name>
    <dbReference type="NCBI Taxonomy" id="547442"/>
    <lineage>
        <taxon>Eukaryota</taxon>
        <taxon>Viridiplantae</taxon>
        <taxon>Streptophyta</taxon>
        <taxon>Embryophyta</taxon>
        <taxon>Tracheophyta</taxon>
        <taxon>Spermatophyta</taxon>
        <taxon>Magnoliopsida</taxon>
        <taxon>Liliopsida</taxon>
        <taxon>Poales</taxon>
        <taxon>Poaceae</taxon>
        <taxon>PACMAD clade</taxon>
        <taxon>Panicoideae</taxon>
        <taxon>Andropogonodae</taxon>
        <taxon>Paspaleae</taxon>
        <taxon>Paspalinae</taxon>
        <taxon>Paspalum</taxon>
    </lineage>
</organism>
<evidence type="ECO:0000256" key="4">
    <source>
        <dbReference type="ARBA" id="ARBA00023216"/>
    </source>
</evidence>
<dbReference type="GO" id="GO:0009408">
    <property type="term" value="P:response to heat"/>
    <property type="evidence" value="ECO:0007669"/>
    <property type="project" value="TreeGrafter"/>
</dbReference>
<dbReference type="GO" id="GO:0005886">
    <property type="term" value="C:plasma membrane"/>
    <property type="evidence" value="ECO:0007669"/>
    <property type="project" value="TreeGrafter"/>
</dbReference>
<sequence length="323" mass="35555">MASLTVPPVPTCPRQDAIELHRAFKGFGCDSTAVTNILAHRDAAQRQLIAHEYRAIYNQDLLRRLASELGGHHKRAVLLWVLDPAARDATLLKQALASDVATDLRAATEVVCSRTPAQLRILRQAYRARFGCDAERDVAHRASGDHQRLLLACLAAAARGDAAAVDAAAAALDARDLYRAGERRVGTDERAFVRVFAERGSWAHVAAVARAYHGMYGRTLERAVKSETSGSFRLGLLTVLRCAAECPARYFAGALRKAMKGVGTADAALVRVVVTRAEIDMQYIKAEYHRMYKRSLADHIHSDTSGHYRTFLLSLVGRDRGYY</sequence>
<proteinExistence type="inferred from homology"/>
<accession>A0AAQ3UIK5</accession>
<evidence type="ECO:0000313" key="7">
    <source>
        <dbReference type="EMBL" id="WVZ92895.1"/>
    </source>
</evidence>
<evidence type="ECO:0000256" key="2">
    <source>
        <dbReference type="ARBA" id="ARBA00022737"/>
    </source>
</evidence>
<keyword evidence="2 6" id="KW-0677">Repeat</keyword>
<comment type="similarity">
    <text evidence="6">Belongs to the annexin family.</text>
</comment>
<dbReference type="PROSITE" id="PS51897">
    <property type="entry name" value="ANNEXIN_2"/>
    <property type="match status" value="4"/>
</dbReference>
<dbReference type="PROSITE" id="PS00223">
    <property type="entry name" value="ANNEXIN_1"/>
    <property type="match status" value="1"/>
</dbReference>
<dbReference type="AlphaFoldDB" id="A0AAQ3UIK5"/>
<dbReference type="FunFam" id="1.10.220.10:FF:000008">
    <property type="entry name" value="Annexin"/>
    <property type="match status" value="1"/>
</dbReference>
<dbReference type="PANTHER" id="PTHR10502:SF120">
    <property type="entry name" value="ANNEXIN"/>
    <property type="match status" value="1"/>
</dbReference>
<dbReference type="EMBL" id="CP144753">
    <property type="protein sequence ID" value="WVZ92895.1"/>
    <property type="molecule type" value="Genomic_DNA"/>
</dbReference>
<dbReference type="SUPFAM" id="SSF47874">
    <property type="entry name" value="Annexin"/>
    <property type="match status" value="1"/>
</dbReference>
<evidence type="ECO:0000256" key="1">
    <source>
        <dbReference type="ARBA" id="ARBA00022723"/>
    </source>
</evidence>
<evidence type="ECO:0000256" key="5">
    <source>
        <dbReference type="ARBA" id="ARBA00023302"/>
    </source>
</evidence>
<gene>
    <name evidence="7" type="ORF">U9M48_038929</name>
</gene>
<evidence type="ECO:0000313" key="8">
    <source>
        <dbReference type="Proteomes" id="UP001341281"/>
    </source>
</evidence>
<dbReference type="InterPro" id="IPR001464">
    <property type="entry name" value="Annexin"/>
</dbReference>
<protein>
    <recommendedName>
        <fullName evidence="6">Annexin</fullName>
    </recommendedName>
</protein>
<dbReference type="SMART" id="SM00335">
    <property type="entry name" value="ANX"/>
    <property type="match status" value="4"/>
</dbReference>
<dbReference type="GO" id="GO:0009409">
    <property type="term" value="P:response to cold"/>
    <property type="evidence" value="ECO:0007669"/>
    <property type="project" value="TreeGrafter"/>
</dbReference>
<keyword evidence="1" id="KW-0479">Metal-binding</keyword>
<dbReference type="PRINTS" id="PR00196">
    <property type="entry name" value="ANNEXIN"/>
</dbReference>
<dbReference type="Pfam" id="PF00191">
    <property type="entry name" value="Annexin"/>
    <property type="match status" value="4"/>
</dbReference>
<dbReference type="InterPro" id="IPR037104">
    <property type="entry name" value="Annexin_sf"/>
</dbReference>
<dbReference type="GO" id="GO:0005737">
    <property type="term" value="C:cytoplasm"/>
    <property type="evidence" value="ECO:0007669"/>
    <property type="project" value="TreeGrafter"/>
</dbReference>
<evidence type="ECO:0000256" key="3">
    <source>
        <dbReference type="ARBA" id="ARBA00022837"/>
    </source>
</evidence>
<reference evidence="7 8" key="1">
    <citation type="submission" date="2024-02" db="EMBL/GenBank/DDBJ databases">
        <title>High-quality chromosome-scale genome assembly of Pensacola bahiagrass (Paspalum notatum Flugge var. saurae).</title>
        <authorList>
            <person name="Vega J.M."/>
            <person name="Podio M."/>
            <person name="Orjuela J."/>
            <person name="Siena L.A."/>
            <person name="Pessino S.C."/>
            <person name="Combes M.C."/>
            <person name="Mariac C."/>
            <person name="Albertini E."/>
            <person name="Pupilli F."/>
            <person name="Ortiz J.P.A."/>
            <person name="Leblanc O."/>
        </authorList>
    </citation>
    <scope>NUCLEOTIDE SEQUENCE [LARGE SCALE GENOMIC DNA]</scope>
    <source>
        <strain evidence="7">R1</strain>
        <tissue evidence="7">Leaf</tissue>
    </source>
</reference>
<dbReference type="GO" id="GO:0009414">
    <property type="term" value="P:response to water deprivation"/>
    <property type="evidence" value="ECO:0007669"/>
    <property type="project" value="TreeGrafter"/>
</dbReference>
<keyword evidence="8" id="KW-1185">Reference proteome</keyword>
<dbReference type="FunFam" id="1.10.220.10:FF:000001">
    <property type="entry name" value="Annexin"/>
    <property type="match status" value="1"/>
</dbReference>
<keyword evidence="4 6" id="KW-0041">Annexin</keyword>
<name>A0AAQ3UIK5_PASNO</name>
<keyword evidence="3 6" id="KW-0106">Calcium</keyword>
<comment type="domain">
    <text evidence="6">A pair of annexin repeats may form one binding site for calcium and phospholipid.</text>
</comment>
<keyword evidence="5 6" id="KW-0111">Calcium/phospholipid-binding</keyword>
<dbReference type="PANTHER" id="PTHR10502">
    <property type="entry name" value="ANNEXIN"/>
    <property type="match status" value="1"/>
</dbReference>
<dbReference type="GO" id="GO:0005544">
    <property type="term" value="F:calcium-dependent phospholipid binding"/>
    <property type="evidence" value="ECO:0007669"/>
    <property type="project" value="UniProtKB-KW"/>
</dbReference>
<evidence type="ECO:0000256" key="6">
    <source>
        <dbReference type="RuleBase" id="RU003540"/>
    </source>
</evidence>
<dbReference type="Proteomes" id="UP001341281">
    <property type="component" value="Chromosome 09"/>
</dbReference>
<dbReference type="InterPro" id="IPR018502">
    <property type="entry name" value="Annexin_repeat"/>
</dbReference>
<dbReference type="Gene3D" id="1.10.220.10">
    <property type="entry name" value="Annexin"/>
    <property type="match status" value="4"/>
</dbReference>